<gene>
    <name evidence="7" type="ORF">BU16DRAFT_563749</name>
</gene>
<evidence type="ECO:0000313" key="8">
    <source>
        <dbReference type="Proteomes" id="UP000799750"/>
    </source>
</evidence>
<dbReference type="PRINTS" id="PR01245">
    <property type="entry name" value="RAD1REC1"/>
</dbReference>
<protein>
    <submittedName>
        <fullName evidence="7">Rad1-domain-containing protein</fullName>
    </submittedName>
</protein>
<dbReference type="PANTHER" id="PTHR10870">
    <property type="entry name" value="CELL CYCLE CHECKPOINT PROTEIN RAD1"/>
    <property type="match status" value="1"/>
</dbReference>
<keyword evidence="8" id="KW-1185">Reference proteome</keyword>
<dbReference type="GO" id="GO:0006281">
    <property type="term" value="P:DNA repair"/>
    <property type="evidence" value="ECO:0007669"/>
    <property type="project" value="UniProtKB-KW"/>
</dbReference>
<evidence type="ECO:0000256" key="4">
    <source>
        <dbReference type="ARBA" id="ARBA00023204"/>
    </source>
</evidence>
<evidence type="ECO:0000256" key="3">
    <source>
        <dbReference type="ARBA" id="ARBA00022763"/>
    </source>
</evidence>
<name>A0A6A6QPF9_9PEZI</name>
<keyword evidence="4" id="KW-0234">DNA repair</keyword>
<evidence type="ECO:0000256" key="1">
    <source>
        <dbReference type="ARBA" id="ARBA00004123"/>
    </source>
</evidence>
<sequence>MSDRGVEEGPIFSAVSASARQLFLLLRCIGFADKAQVHISEEGLRFSVEESSVMEGLCFLEKSLFTSYAYNHTTARPSTPNSLDSDATGVDQPIFQISLPSLLETLQIFGLTDPNTNRPPWARDNHTAPSTAFSSNVLGMNHVCRLGYDASGSPLSVVLEEASITTTCELTTYEPAFATDIPFSRKDLALKIIMRASWLHDAITELASTSPTRLTLVARMQDGKPYLALSASGSLGSARVEFNNSKATTFAPTATNTTQSDTSPSLLLETFQLADPTAKVVNSYKFDMIQKAARAMAVATKVSVRGDAQGVLSLQFMIEVEAGKVSFVDFRFVPFVFEEGDEGDEVEDALEDDEVDHSEDDS</sequence>
<feature type="region of interest" description="Disordered" evidence="6">
    <location>
        <begin position="342"/>
        <end position="362"/>
    </location>
</feature>
<dbReference type="GO" id="GO:0030896">
    <property type="term" value="C:checkpoint clamp complex"/>
    <property type="evidence" value="ECO:0007669"/>
    <property type="project" value="TreeGrafter"/>
</dbReference>
<dbReference type="GO" id="GO:0000077">
    <property type="term" value="P:DNA damage checkpoint signaling"/>
    <property type="evidence" value="ECO:0007669"/>
    <property type="project" value="InterPro"/>
</dbReference>
<dbReference type="AlphaFoldDB" id="A0A6A6QPF9"/>
<dbReference type="Gene3D" id="3.70.10.10">
    <property type="match status" value="1"/>
</dbReference>
<organism evidence="7 8">
    <name type="scientific">Lophium mytilinum</name>
    <dbReference type="NCBI Taxonomy" id="390894"/>
    <lineage>
        <taxon>Eukaryota</taxon>
        <taxon>Fungi</taxon>
        <taxon>Dikarya</taxon>
        <taxon>Ascomycota</taxon>
        <taxon>Pezizomycotina</taxon>
        <taxon>Dothideomycetes</taxon>
        <taxon>Pleosporomycetidae</taxon>
        <taxon>Mytilinidiales</taxon>
        <taxon>Mytilinidiaceae</taxon>
        <taxon>Lophium</taxon>
    </lineage>
</organism>
<comment type="similarity">
    <text evidence="2">Belongs to the rad1 family.</text>
</comment>
<dbReference type="InterPro" id="IPR003021">
    <property type="entry name" value="Rad1_Rec1_Rad17"/>
</dbReference>
<reference evidence="7" key="1">
    <citation type="journal article" date="2020" name="Stud. Mycol.">
        <title>101 Dothideomycetes genomes: a test case for predicting lifestyles and emergence of pathogens.</title>
        <authorList>
            <person name="Haridas S."/>
            <person name="Albert R."/>
            <person name="Binder M."/>
            <person name="Bloem J."/>
            <person name="Labutti K."/>
            <person name="Salamov A."/>
            <person name="Andreopoulos B."/>
            <person name="Baker S."/>
            <person name="Barry K."/>
            <person name="Bills G."/>
            <person name="Bluhm B."/>
            <person name="Cannon C."/>
            <person name="Castanera R."/>
            <person name="Culley D."/>
            <person name="Daum C."/>
            <person name="Ezra D."/>
            <person name="Gonzalez J."/>
            <person name="Henrissat B."/>
            <person name="Kuo A."/>
            <person name="Liang C."/>
            <person name="Lipzen A."/>
            <person name="Lutzoni F."/>
            <person name="Magnuson J."/>
            <person name="Mondo S."/>
            <person name="Nolan M."/>
            <person name="Ohm R."/>
            <person name="Pangilinan J."/>
            <person name="Park H.-J."/>
            <person name="Ramirez L."/>
            <person name="Alfaro M."/>
            <person name="Sun H."/>
            <person name="Tritt A."/>
            <person name="Yoshinaga Y."/>
            <person name="Zwiers L.-H."/>
            <person name="Turgeon B."/>
            <person name="Goodwin S."/>
            <person name="Spatafora J."/>
            <person name="Crous P."/>
            <person name="Grigoriev I."/>
        </authorList>
    </citation>
    <scope>NUCLEOTIDE SEQUENCE</scope>
    <source>
        <strain evidence="7">CBS 269.34</strain>
    </source>
</reference>
<evidence type="ECO:0000256" key="6">
    <source>
        <dbReference type="SAM" id="MobiDB-lite"/>
    </source>
</evidence>
<dbReference type="Pfam" id="PF02144">
    <property type="entry name" value="Rad1"/>
    <property type="match status" value="1"/>
</dbReference>
<dbReference type="Proteomes" id="UP000799750">
    <property type="component" value="Unassembled WGS sequence"/>
</dbReference>
<dbReference type="EMBL" id="MU004192">
    <property type="protein sequence ID" value="KAF2493593.1"/>
    <property type="molecule type" value="Genomic_DNA"/>
</dbReference>
<accession>A0A6A6QPF9</accession>
<evidence type="ECO:0000313" key="7">
    <source>
        <dbReference type="EMBL" id="KAF2493593.1"/>
    </source>
</evidence>
<dbReference type="OrthoDB" id="337581at2759"/>
<dbReference type="FunFam" id="3.70.10.10:FF:000014">
    <property type="entry name" value="DNA repair protein Rad1, putative"/>
    <property type="match status" value="1"/>
</dbReference>
<dbReference type="PANTHER" id="PTHR10870:SF0">
    <property type="entry name" value="CELL CYCLE CHECKPOINT PROTEIN RAD1"/>
    <property type="match status" value="1"/>
</dbReference>
<proteinExistence type="inferred from homology"/>
<keyword evidence="5" id="KW-0539">Nucleus</keyword>
<comment type="subcellular location">
    <subcellularLocation>
        <location evidence="1">Nucleus</location>
    </subcellularLocation>
</comment>
<keyword evidence="3" id="KW-0227">DNA damage</keyword>
<evidence type="ECO:0000256" key="5">
    <source>
        <dbReference type="ARBA" id="ARBA00023242"/>
    </source>
</evidence>
<evidence type="ECO:0000256" key="2">
    <source>
        <dbReference type="ARBA" id="ARBA00010991"/>
    </source>
</evidence>